<sequence>MGKTWPDIKAVVLDKDNCFAVKRGIYVYKPYKDHFKLLREAYPGPRLLIVSNSAGTDRHVAEADIVEETTGVKVFRHSTKKPGCGQQVLEHFRSFPEIGVSKPSEIAVVGDRLFTDVLMANLMGAFSVWVKNGVFDEKGLVSRLEKGLVPFLTSRGFKAPAPDT</sequence>
<dbReference type="EMBL" id="JAPUFD010000009">
    <property type="protein sequence ID" value="MDI1489431.1"/>
    <property type="molecule type" value="Genomic_DNA"/>
</dbReference>
<gene>
    <name evidence="1" type="ORF">OHK93_008709</name>
</gene>
<dbReference type="InterPro" id="IPR010021">
    <property type="entry name" value="PGPP1/Gep4"/>
</dbReference>
<dbReference type="Pfam" id="PF09419">
    <property type="entry name" value="PGP_phosphatase"/>
    <property type="match status" value="1"/>
</dbReference>
<dbReference type="NCBIfam" id="TIGR01668">
    <property type="entry name" value="YqeG_hyp_ppase"/>
    <property type="match status" value="1"/>
</dbReference>
<dbReference type="InterPro" id="IPR027706">
    <property type="entry name" value="PGP_Pase"/>
</dbReference>
<evidence type="ECO:0000313" key="1">
    <source>
        <dbReference type="EMBL" id="MDI1489431.1"/>
    </source>
</evidence>
<name>A0AA43QQT7_9LECA</name>
<dbReference type="SUPFAM" id="SSF56784">
    <property type="entry name" value="HAD-like"/>
    <property type="match status" value="1"/>
</dbReference>
<dbReference type="InterPro" id="IPR023214">
    <property type="entry name" value="HAD_sf"/>
</dbReference>
<evidence type="ECO:0000313" key="2">
    <source>
        <dbReference type="Proteomes" id="UP001161017"/>
    </source>
</evidence>
<accession>A0AA43QQT7</accession>
<comment type="caution">
    <text evidence="1">The sequence shown here is derived from an EMBL/GenBank/DDBJ whole genome shotgun (WGS) entry which is preliminary data.</text>
</comment>
<organism evidence="1 2">
    <name type="scientific">Ramalina farinacea</name>
    <dbReference type="NCBI Taxonomy" id="258253"/>
    <lineage>
        <taxon>Eukaryota</taxon>
        <taxon>Fungi</taxon>
        <taxon>Dikarya</taxon>
        <taxon>Ascomycota</taxon>
        <taxon>Pezizomycotina</taxon>
        <taxon>Lecanoromycetes</taxon>
        <taxon>OSLEUM clade</taxon>
        <taxon>Lecanoromycetidae</taxon>
        <taxon>Lecanorales</taxon>
        <taxon>Lecanorineae</taxon>
        <taxon>Ramalinaceae</taxon>
        <taxon>Ramalina</taxon>
    </lineage>
</organism>
<dbReference type="Gene3D" id="3.40.50.1000">
    <property type="entry name" value="HAD superfamily/HAD-like"/>
    <property type="match status" value="1"/>
</dbReference>
<dbReference type="Proteomes" id="UP001161017">
    <property type="component" value="Unassembled WGS sequence"/>
</dbReference>
<dbReference type="GO" id="GO:0008962">
    <property type="term" value="F:phosphatidylglycerophosphatase activity"/>
    <property type="evidence" value="ECO:0007669"/>
    <property type="project" value="InterPro"/>
</dbReference>
<dbReference type="AlphaFoldDB" id="A0AA43QQT7"/>
<dbReference type="InterPro" id="IPR036412">
    <property type="entry name" value="HAD-like_sf"/>
</dbReference>
<protein>
    <submittedName>
        <fullName evidence="1">Uncharacterized protein</fullName>
    </submittedName>
</protein>
<reference evidence="1" key="1">
    <citation type="journal article" date="2023" name="Genome Biol. Evol.">
        <title>First Whole Genome Sequence and Flow Cytometry Genome Size Data for the Lichen-Forming Fungus Ramalina farinacea (Ascomycota).</title>
        <authorList>
            <person name="Llewellyn T."/>
            <person name="Mian S."/>
            <person name="Hill R."/>
            <person name="Leitch I.J."/>
            <person name="Gaya E."/>
        </authorList>
    </citation>
    <scope>NUCLEOTIDE SEQUENCE</scope>
    <source>
        <strain evidence="1">LIQ254RAFAR</strain>
    </source>
</reference>
<keyword evidence="2" id="KW-1185">Reference proteome</keyword>
<proteinExistence type="predicted"/>